<reference evidence="9" key="1">
    <citation type="journal article" date="2023" name="Mol. Phylogenet. Evol.">
        <title>Genome-scale phylogeny and comparative genomics of the fungal order Sordariales.</title>
        <authorList>
            <person name="Hensen N."/>
            <person name="Bonometti L."/>
            <person name="Westerberg I."/>
            <person name="Brannstrom I.O."/>
            <person name="Guillou S."/>
            <person name="Cros-Aarteil S."/>
            <person name="Calhoun S."/>
            <person name="Haridas S."/>
            <person name="Kuo A."/>
            <person name="Mondo S."/>
            <person name="Pangilinan J."/>
            <person name="Riley R."/>
            <person name="LaButti K."/>
            <person name="Andreopoulos B."/>
            <person name="Lipzen A."/>
            <person name="Chen C."/>
            <person name="Yan M."/>
            <person name="Daum C."/>
            <person name="Ng V."/>
            <person name="Clum A."/>
            <person name="Steindorff A."/>
            <person name="Ohm R.A."/>
            <person name="Martin F."/>
            <person name="Silar P."/>
            <person name="Natvig D.O."/>
            <person name="Lalanne C."/>
            <person name="Gautier V."/>
            <person name="Ament-Velasquez S.L."/>
            <person name="Kruys A."/>
            <person name="Hutchinson M.I."/>
            <person name="Powell A.J."/>
            <person name="Barry K."/>
            <person name="Miller A.N."/>
            <person name="Grigoriev I.V."/>
            <person name="Debuchy R."/>
            <person name="Gladieux P."/>
            <person name="Hiltunen Thoren M."/>
            <person name="Johannesson H."/>
        </authorList>
    </citation>
    <scope>NUCLEOTIDE SEQUENCE</scope>
    <source>
        <strain evidence="9">CBS 333.67</strain>
    </source>
</reference>
<feature type="region of interest" description="Disordered" evidence="6">
    <location>
        <begin position="244"/>
        <end position="277"/>
    </location>
</feature>
<organism evidence="9 10">
    <name type="scientific">Chaetomium strumarium</name>
    <dbReference type="NCBI Taxonomy" id="1170767"/>
    <lineage>
        <taxon>Eukaryota</taxon>
        <taxon>Fungi</taxon>
        <taxon>Dikarya</taxon>
        <taxon>Ascomycota</taxon>
        <taxon>Pezizomycotina</taxon>
        <taxon>Sordariomycetes</taxon>
        <taxon>Sordariomycetidae</taxon>
        <taxon>Sordariales</taxon>
        <taxon>Chaetomiaceae</taxon>
        <taxon>Chaetomium</taxon>
    </lineage>
</organism>
<feature type="transmembrane region" description="Helical" evidence="7">
    <location>
        <begin position="42"/>
        <end position="68"/>
    </location>
</feature>
<protein>
    <recommendedName>
        <fullName evidence="8">Rhodopsin domain-containing protein</fullName>
    </recommendedName>
</protein>
<evidence type="ECO:0000256" key="7">
    <source>
        <dbReference type="SAM" id="Phobius"/>
    </source>
</evidence>
<dbReference type="RefSeq" id="XP_062718601.1">
    <property type="nucleotide sequence ID" value="XM_062866356.1"/>
</dbReference>
<keyword evidence="10" id="KW-1185">Reference proteome</keyword>
<evidence type="ECO:0000259" key="8">
    <source>
        <dbReference type="Pfam" id="PF20684"/>
    </source>
</evidence>
<evidence type="ECO:0000256" key="5">
    <source>
        <dbReference type="ARBA" id="ARBA00038359"/>
    </source>
</evidence>
<evidence type="ECO:0000256" key="2">
    <source>
        <dbReference type="ARBA" id="ARBA00022692"/>
    </source>
</evidence>
<feature type="transmembrane region" description="Helical" evidence="7">
    <location>
        <begin position="126"/>
        <end position="147"/>
    </location>
</feature>
<reference evidence="9" key="2">
    <citation type="submission" date="2023-06" db="EMBL/GenBank/DDBJ databases">
        <authorList>
            <consortium name="Lawrence Berkeley National Laboratory"/>
            <person name="Mondo S.J."/>
            <person name="Hensen N."/>
            <person name="Bonometti L."/>
            <person name="Westerberg I."/>
            <person name="Brannstrom I.O."/>
            <person name="Guillou S."/>
            <person name="Cros-Aarteil S."/>
            <person name="Calhoun S."/>
            <person name="Haridas S."/>
            <person name="Kuo A."/>
            <person name="Pangilinan J."/>
            <person name="Riley R."/>
            <person name="Labutti K."/>
            <person name="Andreopoulos B."/>
            <person name="Lipzen A."/>
            <person name="Chen C."/>
            <person name="Yanf M."/>
            <person name="Daum C."/>
            <person name="Ng V."/>
            <person name="Clum A."/>
            <person name="Steindorff A."/>
            <person name="Ohm R."/>
            <person name="Martin F."/>
            <person name="Silar P."/>
            <person name="Natvig D."/>
            <person name="Lalanne C."/>
            <person name="Gautier V."/>
            <person name="Ament-Velasquez S.L."/>
            <person name="Kruys A."/>
            <person name="Hutchinson M.I."/>
            <person name="Powell A.J."/>
            <person name="Barry K."/>
            <person name="Miller A.N."/>
            <person name="Grigoriev I.V."/>
            <person name="Debuchy R."/>
            <person name="Gladieux P."/>
            <person name="Thoren M.H."/>
            <person name="Johannesson H."/>
        </authorList>
    </citation>
    <scope>NUCLEOTIDE SEQUENCE</scope>
    <source>
        <strain evidence="9">CBS 333.67</strain>
    </source>
</reference>
<evidence type="ECO:0000256" key="6">
    <source>
        <dbReference type="SAM" id="MobiDB-lite"/>
    </source>
</evidence>
<keyword evidence="2 7" id="KW-0812">Transmembrane</keyword>
<dbReference type="InterPro" id="IPR052337">
    <property type="entry name" value="SAT4-like"/>
</dbReference>
<comment type="subcellular location">
    <subcellularLocation>
        <location evidence="1">Membrane</location>
        <topology evidence="1">Multi-pass membrane protein</topology>
    </subcellularLocation>
</comment>
<feature type="transmembrane region" description="Helical" evidence="7">
    <location>
        <begin position="202"/>
        <end position="226"/>
    </location>
</feature>
<sequence length="356" mass="39032">MVILAYGAFCGAVNSTFAFVDTPGYFVHQWDIHLRDLMPTSYHILVFGTCYSFVLPLLKVAILIDWCRMFVPHGSSTRNAFWWGCVAISLVQILTAIATIIALNLQCIPHEAIWDFTIANAKCFKLYNLQVSSATIQLVSDIAIFLLPQRVIWTLKMSWRKRMGVSVIFGLGLLACVSAAFRLATTVAYGEAQDAIYALGPLVFWATAEMACGFFIVCIPCLPKILQQTGVLRKMKKALGMSTGPTANSAQAGYHTGGKSGNRSRGPKATSSSGQDSYYKLEEDGMAMKDLKSSESTEHLRDEEQGRKPAVPTGAAAITRTTHITVTEDSRSTSDGGSNPDMHMYNQQKAPWGGYR</sequence>
<evidence type="ECO:0000256" key="1">
    <source>
        <dbReference type="ARBA" id="ARBA00004141"/>
    </source>
</evidence>
<dbReference type="Proteomes" id="UP001273166">
    <property type="component" value="Unassembled WGS sequence"/>
</dbReference>
<comment type="similarity">
    <text evidence="5">Belongs to the SAT4 family.</text>
</comment>
<name>A0AAJ0LYW9_9PEZI</name>
<accession>A0AAJ0LYW9</accession>
<evidence type="ECO:0000313" key="10">
    <source>
        <dbReference type="Proteomes" id="UP001273166"/>
    </source>
</evidence>
<dbReference type="InterPro" id="IPR049326">
    <property type="entry name" value="Rhodopsin_dom_fungi"/>
</dbReference>
<feature type="transmembrane region" description="Helical" evidence="7">
    <location>
        <begin position="80"/>
        <end position="106"/>
    </location>
</feature>
<evidence type="ECO:0000313" key="9">
    <source>
        <dbReference type="EMBL" id="KAK3302821.1"/>
    </source>
</evidence>
<dbReference type="GO" id="GO:0016020">
    <property type="term" value="C:membrane"/>
    <property type="evidence" value="ECO:0007669"/>
    <property type="project" value="UniProtKB-SubCell"/>
</dbReference>
<gene>
    <name evidence="9" type="ORF">B0T15DRAFT_486413</name>
</gene>
<evidence type="ECO:0000256" key="4">
    <source>
        <dbReference type="ARBA" id="ARBA00023136"/>
    </source>
</evidence>
<dbReference type="EMBL" id="JAUDZG010000006">
    <property type="protein sequence ID" value="KAK3302821.1"/>
    <property type="molecule type" value="Genomic_DNA"/>
</dbReference>
<dbReference type="Pfam" id="PF20684">
    <property type="entry name" value="Fung_rhodopsin"/>
    <property type="match status" value="1"/>
</dbReference>
<dbReference type="PANTHER" id="PTHR33048:SF158">
    <property type="entry name" value="MEMBRANE PROTEIN PTH11-LIKE, PUTATIVE-RELATED"/>
    <property type="match status" value="1"/>
</dbReference>
<keyword evidence="4 7" id="KW-0472">Membrane</keyword>
<proteinExistence type="inferred from homology"/>
<feature type="domain" description="Rhodopsin" evidence="8">
    <location>
        <begin position="8"/>
        <end position="227"/>
    </location>
</feature>
<comment type="caution">
    <text evidence="9">The sequence shown here is derived from an EMBL/GenBank/DDBJ whole genome shotgun (WGS) entry which is preliminary data.</text>
</comment>
<feature type="transmembrane region" description="Helical" evidence="7">
    <location>
        <begin position="167"/>
        <end position="190"/>
    </location>
</feature>
<evidence type="ECO:0000256" key="3">
    <source>
        <dbReference type="ARBA" id="ARBA00022989"/>
    </source>
</evidence>
<dbReference type="PANTHER" id="PTHR33048">
    <property type="entry name" value="PTH11-LIKE INTEGRAL MEMBRANE PROTEIN (AFU_ORTHOLOGUE AFUA_5G11245)"/>
    <property type="match status" value="1"/>
</dbReference>
<dbReference type="AlphaFoldDB" id="A0AAJ0LYW9"/>
<feature type="region of interest" description="Disordered" evidence="6">
    <location>
        <begin position="291"/>
        <end position="356"/>
    </location>
</feature>
<dbReference type="GeneID" id="87885185"/>
<feature type="compositionally biased region" description="Basic and acidic residues" evidence="6">
    <location>
        <begin position="291"/>
        <end position="307"/>
    </location>
</feature>
<keyword evidence="3 7" id="KW-1133">Transmembrane helix</keyword>